<accession>A0A1U7PZ78</accession>
<dbReference type="OrthoDB" id="673526at2"/>
<dbReference type="PANTHER" id="PTHR36974:SF1">
    <property type="entry name" value="DOXX FAMILY MEMBRANE PROTEIN"/>
    <property type="match status" value="1"/>
</dbReference>
<keyword evidence="1" id="KW-0812">Transmembrane</keyword>
<dbReference type="PANTHER" id="PTHR36974">
    <property type="entry name" value="MEMBRANE PROTEIN-RELATED"/>
    <property type="match status" value="1"/>
</dbReference>
<feature type="transmembrane region" description="Helical" evidence="1">
    <location>
        <begin position="126"/>
        <end position="147"/>
    </location>
</feature>
<evidence type="ECO:0000313" key="2">
    <source>
        <dbReference type="EMBL" id="SIT97884.1"/>
    </source>
</evidence>
<dbReference type="RefSeq" id="WP_076784004.1">
    <property type="nucleotide sequence ID" value="NZ_FTPU01000034.1"/>
</dbReference>
<evidence type="ECO:0000313" key="3">
    <source>
        <dbReference type="Proteomes" id="UP000187261"/>
    </source>
</evidence>
<organism evidence="2 3">
    <name type="scientific">Epilithonimonas bovis DSM 19482</name>
    <dbReference type="NCBI Taxonomy" id="1121284"/>
    <lineage>
        <taxon>Bacteria</taxon>
        <taxon>Pseudomonadati</taxon>
        <taxon>Bacteroidota</taxon>
        <taxon>Flavobacteriia</taxon>
        <taxon>Flavobacteriales</taxon>
        <taxon>Weeksellaceae</taxon>
        <taxon>Chryseobacterium group</taxon>
        <taxon>Epilithonimonas</taxon>
    </lineage>
</organism>
<feature type="transmembrane region" description="Helical" evidence="1">
    <location>
        <begin position="66"/>
        <end position="87"/>
    </location>
</feature>
<proteinExistence type="predicted"/>
<evidence type="ECO:0000256" key="1">
    <source>
        <dbReference type="SAM" id="Phobius"/>
    </source>
</evidence>
<dbReference type="AlphaFoldDB" id="A0A1U7PZ78"/>
<sequence length="149" mass="16976">MKPLIVLLVVFVASLIFTKLFQNRADYHFAGKLALTVMLVFTATGHFVYTRGMMMMLPDFIMYKESIIYLTGILEIVASAGIFFPPLQNLCGSLLILFFVLLLPANIFAVTHGVDYQSATYGPINLGYLWFRVPFQLLLIVWTYFFVVK</sequence>
<protein>
    <submittedName>
        <fullName evidence="2">Uncharacterized membrane protein</fullName>
    </submittedName>
</protein>
<dbReference type="Proteomes" id="UP000187261">
    <property type="component" value="Unassembled WGS sequence"/>
</dbReference>
<dbReference type="STRING" id="1121284.SAMN05660493_02614"/>
<dbReference type="EMBL" id="FTPU01000034">
    <property type="protein sequence ID" value="SIT97884.1"/>
    <property type="molecule type" value="Genomic_DNA"/>
</dbReference>
<feature type="transmembrane region" description="Helical" evidence="1">
    <location>
        <begin position="34"/>
        <end position="54"/>
    </location>
</feature>
<keyword evidence="1" id="KW-1133">Transmembrane helix</keyword>
<name>A0A1U7PZ78_9FLAO</name>
<keyword evidence="1" id="KW-0472">Membrane</keyword>
<feature type="transmembrane region" description="Helical" evidence="1">
    <location>
        <begin position="93"/>
        <end position="114"/>
    </location>
</feature>
<keyword evidence="3" id="KW-1185">Reference proteome</keyword>
<gene>
    <name evidence="2" type="ORF">SAMN05660493_02614</name>
</gene>
<reference evidence="3" key="1">
    <citation type="submission" date="2016-10" db="EMBL/GenBank/DDBJ databases">
        <authorList>
            <person name="Varghese N."/>
            <person name="Submissions S."/>
        </authorList>
    </citation>
    <scope>NUCLEOTIDE SEQUENCE [LARGE SCALE GENOMIC DNA]</scope>
    <source>
        <strain evidence="3">DSM 19482</strain>
    </source>
</reference>